<reference evidence="1 2" key="1">
    <citation type="journal article" date="2021" name="BMC Genomics">
        <title>Datura genome reveals duplications of psychoactive alkaloid biosynthetic genes and high mutation rate following tissue culture.</title>
        <authorList>
            <person name="Rajewski A."/>
            <person name="Carter-House D."/>
            <person name="Stajich J."/>
            <person name="Litt A."/>
        </authorList>
    </citation>
    <scope>NUCLEOTIDE SEQUENCE [LARGE SCALE GENOMIC DNA]</scope>
    <source>
        <strain evidence="1">AR-01</strain>
    </source>
</reference>
<protein>
    <submittedName>
        <fullName evidence="1">Uncharacterized protein</fullName>
    </submittedName>
</protein>
<comment type="caution">
    <text evidence="1">The sequence shown here is derived from an EMBL/GenBank/DDBJ whole genome shotgun (WGS) entry which is preliminary data.</text>
</comment>
<evidence type="ECO:0000313" key="1">
    <source>
        <dbReference type="EMBL" id="MCD7455309.1"/>
    </source>
</evidence>
<name>A0ABS8S908_DATST</name>
<accession>A0ABS8S908</accession>
<gene>
    <name evidence="1" type="ORF">HAX54_027849</name>
</gene>
<organism evidence="1 2">
    <name type="scientific">Datura stramonium</name>
    <name type="common">Jimsonweed</name>
    <name type="synonym">Common thornapple</name>
    <dbReference type="NCBI Taxonomy" id="4076"/>
    <lineage>
        <taxon>Eukaryota</taxon>
        <taxon>Viridiplantae</taxon>
        <taxon>Streptophyta</taxon>
        <taxon>Embryophyta</taxon>
        <taxon>Tracheophyta</taxon>
        <taxon>Spermatophyta</taxon>
        <taxon>Magnoliopsida</taxon>
        <taxon>eudicotyledons</taxon>
        <taxon>Gunneridae</taxon>
        <taxon>Pentapetalae</taxon>
        <taxon>asterids</taxon>
        <taxon>lamiids</taxon>
        <taxon>Solanales</taxon>
        <taxon>Solanaceae</taxon>
        <taxon>Solanoideae</taxon>
        <taxon>Datureae</taxon>
        <taxon>Datura</taxon>
    </lineage>
</organism>
<sequence>MTCYWEWIVDVLSRNKEVLDCVKLGFEGASINMFNGIFDEDGATSPSCLEIYSPPSHPVALVNEAKVAVAHVKSSKASVPLSCLLPLAASNFEPQDTIYSFKMSYVSKIWSSLCDWLTRFFVDSSDNFLKLKEGVILILKEIKGTDAFDTSTLEGSVNVFFETFRECDAMKSSSSQRMTRECHQISLLDVQQRLIDAKDESTRLMGR</sequence>
<evidence type="ECO:0000313" key="2">
    <source>
        <dbReference type="Proteomes" id="UP000823775"/>
    </source>
</evidence>
<dbReference type="EMBL" id="JACEIK010000340">
    <property type="protein sequence ID" value="MCD7455309.1"/>
    <property type="molecule type" value="Genomic_DNA"/>
</dbReference>
<proteinExistence type="predicted"/>
<keyword evidence="2" id="KW-1185">Reference proteome</keyword>
<dbReference type="Proteomes" id="UP000823775">
    <property type="component" value="Unassembled WGS sequence"/>
</dbReference>